<evidence type="ECO:0000313" key="6">
    <source>
        <dbReference type="Proteomes" id="UP001254075"/>
    </source>
</evidence>
<evidence type="ECO:0000259" key="4">
    <source>
        <dbReference type="PROSITE" id="PS51118"/>
    </source>
</evidence>
<keyword evidence="3" id="KW-0804">Transcription</keyword>
<keyword evidence="1" id="KW-0805">Transcription regulation</keyword>
<dbReference type="PROSITE" id="PS51118">
    <property type="entry name" value="HTH_HXLR"/>
    <property type="match status" value="1"/>
</dbReference>
<dbReference type="EMBL" id="JAVLAM010000001">
    <property type="protein sequence ID" value="MDT7013406.1"/>
    <property type="molecule type" value="Genomic_DNA"/>
</dbReference>
<keyword evidence="2" id="KW-0238">DNA-binding</keyword>
<gene>
    <name evidence="5" type="ORF">RI532_03065</name>
</gene>
<dbReference type="InterPro" id="IPR036388">
    <property type="entry name" value="WH-like_DNA-bd_sf"/>
</dbReference>
<organism evidence="5 6">
    <name type="scientific">Levilactobacillus namurensis</name>
    <dbReference type="NCBI Taxonomy" id="380393"/>
    <lineage>
        <taxon>Bacteria</taxon>
        <taxon>Bacillati</taxon>
        <taxon>Bacillota</taxon>
        <taxon>Bacilli</taxon>
        <taxon>Lactobacillales</taxon>
        <taxon>Lactobacillaceae</taxon>
        <taxon>Levilactobacillus</taxon>
    </lineage>
</organism>
<proteinExistence type="predicted"/>
<dbReference type="Gene3D" id="1.10.10.10">
    <property type="entry name" value="Winged helix-like DNA-binding domain superfamily/Winged helix DNA-binding domain"/>
    <property type="match status" value="1"/>
</dbReference>
<evidence type="ECO:0000256" key="1">
    <source>
        <dbReference type="ARBA" id="ARBA00023015"/>
    </source>
</evidence>
<dbReference type="PANTHER" id="PTHR33204:SF29">
    <property type="entry name" value="TRANSCRIPTIONAL REGULATOR"/>
    <property type="match status" value="1"/>
</dbReference>
<evidence type="ECO:0000313" key="5">
    <source>
        <dbReference type="EMBL" id="MDT7013406.1"/>
    </source>
</evidence>
<feature type="domain" description="HTH hxlR-type" evidence="4">
    <location>
        <begin position="7"/>
        <end position="105"/>
    </location>
</feature>
<dbReference type="SUPFAM" id="SSF46785">
    <property type="entry name" value="Winged helix' DNA-binding domain"/>
    <property type="match status" value="1"/>
</dbReference>
<dbReference type="RefSeq" id="WP_313844560.1">
    <property type="nucleotide sequence ID" value="NZ_JAVLAM010000001.1"/>
</dbReference>
<dbReference type="InterPro" id="IPR002577">
    <property type="entry name" value="HTH_HxlR"/>
</dbReference>
<dbReference type="AlphaFoldDB" id="A0AAW8W4Q9"/>
<name>A0AAW8W4Q9_9LACO</name>
<dbReference type="InterPro" id="IPR036390">
    <property type="entry name" value="WH_DNA-bd_sf"/>
</dbReference>
<reference evidence="5" key="1">
    <citation type="submission" date="2023-08" db="EMBL/GenBank/DDBJ databases">
        <authorList>
            <person name="Page C.A."/>
            <person name="Perez-Diaz I.M."/>
        </authorList>
    </citation>
    <scope>NUCLEOTIDE SEQUENCE</scope>
    <source>
        <strain evidence="5">3.8.38</strain>
    </source>
</reference>
<evidence type="ECO:0000256" key="3">
    <source>
        <dbReference type="ARBA" id="ARBA00023163"/>
    </source>
</evidence>
<accession>A0AAW8W4Q9</accession>
<evidence type="ECO:0000256" key="2">
    <source>
        <dbReference type="ARBA" id="ARBA00023125"/>
    </source>
</evidence>
<sequence length="126" mass="14502">MKEHYRIGVDVALDVLDGKWESSLLCFMGTGPKRPGELQRYLPQMTPKVMNQQLQALITDGLIVRTDYHEKPLHVDYRLTPNGVTLRRILIEMSLWGEHQVQTWQAAGHPVELETFDHSGFNQMSD</sequence>
<dbReference type="PANTHER" id="PTHR33204">
    <property type="entry name" value="TRANSCRIPTIONAL REGULATOR, MARR FAMILY"/>
    <property type="match status" value="1"/>
</dbReference>
<comment type="caution">
    <text evidence="5">The sequence shown here is derived from an EMBL/GenBank/DDBJ whole genome shotgun (WGS) entry which is preliminary data.</text>
</comment>
<protein>
    <submittedName>
        <fullName evidence="5">Helix-turn-helix domain-containing protein</fullName>
    </submittedName>
</protein>
<dbReference type="Pfam" id="PF01638">
    <property type="entry name" value="HxlR"/>
    <property type="match status" value="1"/>
</dbReference>
<dbReference type="GO" id="GO:0003677">
    <property type="term" value="F:DNA binding"/>
    <property type="evidence" value="ECO:0007669"/>
    <property type="project" value="UniProtKB-KW"/>
</dbReference>
<dbReference type="Proteomes" id="UP001254075">
    <property type="component" value="Unassembled WGS sequence"/>
</dbReference>